<dbReference type="InterPro" id="IPR035965">
    <property type="entry name" value="PAS-like_dom_sf"/>
</dbReference>
<proteinExistence type="predicted"/>
<keyword evidence="1" id="KW-0472">Membrane</keyword>
<dbReference type="InterPro" id="IPR013767">
    <property type="entry name" value="PAS_fold"/>
</dbReference>
<comment type="caution">
    <text evidence="5">The sequence shown here is derived from an EMBL/GenBank/DDBJ whole genome shotgun (WGS) entry which is preliminary data.</text>
</comment>
<evidence type="ECO:0000313" key="6">
    <source>
        <dbReference type="Proteomes" id="UP001528673"/>
    </source>
</evidence>
<feature type="domain" description="GGDEF" evidence="4">
    <location>
        <begin position="482"/>
        <end position="619"/>
    </location>
</feature>
<dbReference type="Gene3D" id="3.30.70.270">
    <property type="match status" value="1"/>
</dbReference>
<dbReference type="PROSITE" id="PS50112">
    <property type="entry name" value="PAS"/>
    <property type="match status" value="1"/>
</dbReference>
<dbReference type="InterPro" id="IPR029787">
    <property type="entry name" value="Nucleotide_cyclase"/>
</dbReference>
<keyword evidence="1" id="KW-1133">Transmembrane helix</keyword>
<dbReference type="EMBL" id="JAQSIP010000005">
    <property type="protein sequence ID" value="MDD0839507.1"/>
    <property type="molecule type" value="Genomic_DNA"/>
</dbReference>
<evidence type="ECO:0000259" key="2">
    <source>
        <dbReference type="PROSITE" id="PS50112"/>
    </source>
</evidence>
<dbReference type="InterPro" id="IPR043128">
    <property type="entry name" value="Rev_trsase/Diguanyl_cyclase"/>
</dbReference>
<dbReference type="Pfam" id="PF00989">
    <property type="entry name" value="PAS"/>
    <property type="match status" value="1"/>
</dbReference>
<reference evidence="5 6" key="1">
    <citation type="submission" date="2023-02" db="EMBL/GenBank/DDBJ databases">
        <title>Bacterial whole genomic sequence of Curvibacter sp. HBC61.</title>
        <authorList>
            <person name="Le V."/>
            <person name="Ko S.-R."/>
            <person name="Ahn C.-Y."/>
            <person name="Oh H.-M."/>
        </authorList>
    </citation>
    <scope>NUCLEOTIDE SEQUENCE [LARGE SCALE GENOMIC DNA]</scope>
    <source>
        <strain evidence="5 6">HBC61</strain>
    </source>
</reference>
<feature type="domain" description="EAL" evidence="3">
    <location>
        <begin position="627"/>
        <end position="880"/>
    </location>
</feature>
<dbReference type="PROSITE" id="PS50883">
    <property type="entry name" value="EAL"/>
    <property type="match status" value="1"/>
</dbReference>
<dbReference type="Pfam" id="PF00563">
    <property type="entry name" value="EAL"/>
    <property type="match status" value="1"/>
</dbReference>
<dbReference type="InterPro" id="IPR035919">
    <property type="entry name" value="EAL_sf"/>
</dbReference>
<accession>A0ABT5N090</accession>
<dbReference type="PANTHER" id="PTHR44757">
    <property type="entry name" value="DIGUANYLATE CYCLASE DGCP"/>
    <property type="match status" value="1"/>
</dbReference>
<evidence type="ECO:0000259" key="3">
    <source>
        <dbReference type="PROSITE" id="PS50883"/>
    </source>
</evidence>
<dbReference type="NCBIfam" id="TIGR00254">
    <property type="entry name" value="GGDEF"/>
    <property type="match status" value="1"/>
</dbReference>
<dbReference type="InterPro" id="IPR001633">
    <property type="entry name" value="EAL_dom"/>
</dbReference>
<dbReference type="PROSITE" id="PS50887">
    <property type="entry name" value="GGDEF"/>
    <property type="match status" value="1"/>
</dbReference>
<evidence type="ECO:0000256" key="1">
    <source>
        <dbReference type="SAM" id="Phobius"/>
    </source>
</evidence>
<keyword evidence="6" id="KW-1185">Reference proteome</keyword>
<dbReference type="SMART" id="SM00052">
    <property type="entry name" value="EAL"/>
    <property type="match status" value="1"/>
</dbReference>
<dbReference type="InterPro" id="IPR052155">
    <property type="entry name" value="Biofilm_reg_signaling"/>
</dbReference>
<dbReference type="Gene3D" id="3.20.20.450">
    <property type="entry name" value="EAL domain"/>
    <property type="match status" value="1"/>
</dbReference>
<dbReference type="CDD" id="cd01948">
    <property type="entry name" value="EAL"/>
    <property type="match status" value="1"/>
</dbReference>
<organism evidence="5 6">
    <name type="scientific">Curvibacter cyanobacteriorum</name>
    <dbReference type="NCBI Taxonomy" id="3026422"/>
    <lineage>
        <taxon>Bacteria</taxon>
        <taxon>Pseudomonadati</taxon>
        <taxon>Pseudomonadota</taxon>
        <taxon>Betaproteobacteria</taxon>
        <taxon>Burkholderiales</taxon>
        <taxon>Comamonadaceae</taxon>
        <taxon>Curvibacter</taxon>
    </lineage>
</organism>
<keyword evidence="1" id="KW-0812">Transmembrane</keyword>
<gene>
    <name evidence="5" type="ORF">PSQ40_13060</name>
</gene>
<evidence type="ECO:0000259" key="4">
    <source>
        <dbReference type="PROSITE" id="PS50887"/>
    </source>
</evidence>
<dbReference type="InterPro" id="IPR000160">
    <property type="entry name" value="GGDEF_dom"/>
</dbReference>
<dbReference type="PANTHER" id="PTHR44757:SF2">
    <property type="entry name" value="BIOFILM ARCHITECTURE MAINTENANCE PROTEIN MBAA"/>
    <property type="match status" value="1"/>
</dbReference>
<feature type="transmembrane region" description="Helical" evidence="1">
    <location>
        <begin position="20"/>
        <end position="40"/>
    </location>
</feature>
<dbReference type="RefSeq" id="WP_273951966.1">
    <property type="nucleotide sequence ID" value="NZ_JAQSIP010000005.1"/>
</dbReference>
<dbReference type="NCBIfam" id="TIGR00229">
    <property type="entry name" value="sensory_box"/>
    <property type="match status" value="1"/>
</dbReference>
<dbReference type="SMART" id="SM00267">
    <property type="entry name" value="GGDEF"/>
    <property type="match status" value="1"/>
</dbReference>
<dbReference type="SMART" id="SM00091">
    <property type="entry name" value="PAS"/>
    <property type="match status" value="1"/>
</dbReference>
<dbReference type="SUPFAM" id="SSF55785">
    <property type="entry name" value="PYP-like sensor domain (PAS domain)"/>
    <property type="match status" value="1"/>
</dbReference>
<evidence type="ECO:0000313" key="5">
    <source>
        <dbReference type="EMBL" id="MDD0839507.1"/>
    </source>
</evidence>
<dbReference type="Gene3D" id="3.30.450.20">
    <property type="entry name" value="PAS domain"/>
    <property type="match status" value="1"/>
</dbReference>
<dbReference type="CDD" id="cd01949">
    <property type="entry name" value="GGDEF"/>
    <property type="match status" value="1"/>
</dbReference>
<dbReference type="SUPFAM" id="SSF141868">
    <property type="entry name" value="EAL domain-like"/>
    <property type="match status" value="1"/>
</dbReference>
<dbReference type="CDD" id="cd00130">
    <property type="entry name" value="PAS"/>
    <property type="match status" value="1"/>
</dbReference>
<name>A0ABT5N090_9BURK</name>
<dbReference type="Pfam" id="PF00990">
    <property type="entry name" value="GGDEF"/>
    <property type="match status" value="1"/>
</dbReference>
<feature type="domain" description="PAS" evidence="2">
    <location>
        <begin position="321"/>
        <end position="362"/>
    </location>
</feature>
<dbReference type="SUPFAM" id="SSF55073">
    <property type="entry name" value="Nucleotide cyclase"/>
    <property type="match status" value="1"/>
</dbReference>
<protein>
    <submittedName>
        <fullName evidence="5">EAL domain-containing protein</fullName>
    </submittedName>
</protein>
<dbReference type="InterPro" id="IPR000014">
    <property type="entry name" value="PAS"/>
</dbReference>
<dbReference type="Proteomes" id="UP001528673">
    <property type="component" value="Unassembled WGS sequence"/>
</dbReference>
<sequence length="896" mass="98278">MQILSASESYLLGRRFGRLLVWAAAMMALCFVGLTALSIAQDRHNTRRIAQDTSYQITENLRQLTDSVLEQASYSLAGLAEALLSADSHSHAGPAAWESLLTTAMRYDTSSQVLFVRRGEQLVAVDHRQRLSEVRSELSRLKPPEVAGQLALHPPISLDGGQTYVLPALLRLSGGASPGEWLLGALIPLQSLRPPSLNTSAQAPLDQAAYLPSGLVLMHTLGRERLVGRMSGESAQLAQLASSAPTGAFEAQDAQGQGLSGTFRRSDRYPLLVASMQSDAEVLDPWLQRSVTKGVLLLLSLTALGLGVRALTRMLRALATSESVYRRLFEDVADGVIVHSPSGRILNLNAAALRLTGLHEADEVVGRSMAEFFPHPVDPATGRPSTLPQTRIERALAGEHLRFEYSFDAPLTQQHFDCDVRLSTFTLEGEPQVLCLLRDLSEERRHSRQQEYLANHDPLTGLPNRHSLLRRLDERIEQAPGQAFELVFVNLARFKEVNEAFGHRAADMVLEISARRLERQLSAHGWTLARAGGTDFAAAPPLPGYTGPALPTEAICELMVRVVREPIVMGETSVELHLKLGSADYPGDALDAGQLLRCADMAATRARTVVGSQVRYSKSFENAPGHDLKMRSELSAAIRDGQLQLAWQPKLWLESREIEGVEALLRWHHPRLGWVPPSEFIPLAESTELIYPLTRWVVSAALDQMALWQAQGQPLKVAVNISANNLQDPDFTDHVKDLLHRKNVPAELLELEVTESALAANPEIVLRRLQDLRAAGLSLALDDFGTGFSSLSYVSQFPFTSIKIDRSFVSALLRSPRDRHVAESTIALGRKLGLRTVAEGVEDDATASALMALECDIGQGYLFARPLMGQAFEHWRSAHEAKLVAARKQASGSPLR</sequence>